<evidence type="ECO:0000313" key="3">
    <source>
        <dbReference type="EMBL" id="KDN54414.1"/>
    </source>
</evidence>
<comment type="caution">
    <text evidence="3">The sequence shown here is derived from an EMBL/GenBank/DDBJ whole genome shotgun (WGS) entry which is preliminary data.</text>
</comment>
<dbReference type="RefSeq" id="WP_035660593.1">
    <property type="nucleotide sequence ID" value="NZ_JNCA01000022.1"/>
</dbReference>
<proteinExistence type="inferred from homology"/>
<sequence>MKTLKFTIEINAPKEKVWTVLWADATYRKWATAFCEGTYAVSNWEEGSTIQFLTPEGEGMHSLIDEKVENEYIAFKHLNMIKDSKIVPVDAATEEWAGAMETYRLKESNGKTTLEATTDTVEEYADYLNAAFLKALHTIKKLSEE</sequence>
<evidence type="ECO:0000313" key="4">
    <source>
        <dbReference type="Proteomes" id="UP000027064"/>
    </source>
</evidence>
<comment type="similarity">
    <text evidence="1">Belongs to the AHA1 family.</text>
</comment>
<dbReference type="SUPFAM" id="SSF55961">
    <property type="entry name" value="Bet v1-like"/>
    <property type="match status" value="1"/>
</dbReference>
<protein>
    <submittedName>
        <fullName evidence="3">ATPase</fullName>
    </submittedName>
</protein>
<organism evidence="3 4">
    <name type="scientific">Flavobacterium seoulense</name>
    <dbReference type="NCBI Taxonomy" id="1492738"/>
    <lineage>
        <taxon>Bacteria</taxon>
        <taxon>Pseudomonadati</taxon>
        <taxon>Bacteroidota</taxon>
        <taxon>Flavobacteriia</taxon>
        <taxon>Flavobacteriales</taxon>
        <taxon>Flavobacteriaceae</taxon>
        <taxon>Flavobacterium</taxon>
    </lineage>
</organism>
<dbReference type="InterPro" id="IPR013538">
    <property type="entry name" value="ASHA1/2-like_C"/>
</dbReference>
<feature type="domain" description="Activator of Hsp90 ATPase homologue 1/2-like C-terminal" evidence="2">
    <location>
        <begin position="11"/>
        <end position="124"/>
    </location>
</feature>
<name>A0A066WTZ1_9FLAO</name>
<reference evidence="3 4" key="1">
    <citation type="submission" date="2014-05" db="EMBL/GenBank/DDBJ databases">
        <title>Genome Sequence of Flavobacterium sp. EM1321.</title>
        <authorList>
            <person name="Shin S.-K."/>
            <person name="Yi H."/>
        </authorList>
    </citation>
    <scope>NUCLEOTIDE SEQUENCE [LARGE SCALE GENOMIC DNA]</scope>
    <source>
        <strain evidence="3 4">EM1321</strain>
    </source>
</reference>
<dbReference type="EMBL" id="JNCA01000022">
    <property type="protein sequence ID" value="KDN54414.1"/>
    <property type="molecule type" value="Genomic_DNA"/>
</dbReference>
<dbReference type="PATRIC" id="fig|1492738.3.peg.2363"/>
<dbReference type="Proteomes" id="UP000027064">
    <property type="component" value="Unassembled WGS sequence"/>
</dbReference>
<dbReference type="Pfam" id="PF08327">
    <property type="entry name" value="AHSA1"/>
    <property type="match status" value="1"/>
</dbReference>
<dbReference type="Gene3D" id="3.30.530.20">
    <property type="match status" value="1"/>
</dbReference>
<dbReference type="AlphaFoldDB" id="A0A066WTZ1"/>
<evidence type="ECO:0000259" key="2">
    <source>
        <dbReference type="Pfam" id="PF08327"/>
    </source>
</evidence>
<dbReference type="InterPro" id="IPR023393">
    <property type="entry name" value="START-like_dom_sf"/>
</dbReference>
<dbReference type="STRING" id="1492738.FEM21_23760"/>
<accession>A0A066WTZ1</accession>
<dbReference type="OrthoDB" id="2355173at2"/>
<dbReference type="eggNOG" id="COG3832">
    <property type="taxonomic scope" value="Bacteria"/>
</dbReference>
<evidence type="ECO:0000256" key="1">
    <source>
        <dbReference type="ARBA" id="ARBA00006817"/>
    </source>
</evidence>
<keyword evidence="4" id="KW-1185">Reference proteome</keyword>
<gene>
    <name evidence="3" type="ORF">FEM21_23760</name>
</gene>